<evidence type="ECO:0000313" key="1">
    <source>
        <dbReference type="EMBL" id="KAK0413632.1"/>
    </source>
</evidence>
<dbReference type="Proteomes" id="UP001175271">
    <property type="component" value="Unassembled WGS sequence"/>
</dbReference>
<dbReference type="AlphaFoldDB" id="A0AA39HX13"/>
<reference evidence="1" key="1">
    <citation type="submission" date="2023-06" db="EMBL/GenBank/DDBJ databases">
        <title>Genomic analysis of the entomopathogenic nematode Steinernema hermaphroditum.</title>
        <authorList>
            <person name="Schwarz E.M."/>
            <person name="Heppert J.K."/>
            <person name="Baniya A."/>
            <person name="Schwartz H.T."/>
            <person name="Tan C.-H."/>
            <person name="Antoshechkin I."/>
            <person name="Sternberg P.W."/>
            <person name="Goodrich-Blair H."/>
            <person name="Dillman A.R."/>
        </authorList>
    </citation>
    <scope>NUCLEOTIDE SEQUENCE</scope>
    <source>
        <strain evidence="1">PS9179</strain>
        <tissue evidence="1">Whole animal</tissue>
    </source>
</reference>
<dbReference type="EMBL" id="JAUCMV010000003">
    <property type="protein sequence ID" value="KAK0413632.1"/>
    <property type="molecule type" value="Genomic_DNA"/>
</dbReference>
<keyword evidence="2" id="KW-1185">Reference proteome</keyword>
<name>A0AA39HX13_9BILA</name>
<protein>
    <submittedName>
        <fullName evidence="1">Uncharacterized protein</fullName>
    </submittedName>
</protein>
<gene>
    <name evidence="1" type="ORF">QR680_006913</name>
</gene>
<sequence length="69" mass="7812">MRELSRQLSQLLGTIKKRKEKEGTFAKTVYEVVDTVTVPPTQEAQVVVLREVSRVQFDSKAVPNHVNMA</sequence>
<accession>A0AA39HX13</accession>
<comment type="caution">
    <text evidence="1">The sequence shown here is derived from an EMBL/GenBank/DDBJ whole genome shotgun (WGS) entry which is preliminary data.</text>
</comment>
<proteinExistence type="predicted"/>
<evidence type="ECO:0000313" key="2">
    <source>
        <dbReference type="Proteomes" id="UP001175271"/>
    </source>
</evidence>
<organism evidence="1 2">
    <name type="scientific">Steinernema hermaphroditum</name>
    <dbReference type="NCBI Taxonomy" id="289476"/>
    <lineage>
        <taxon>Eukaryota</taxon>
        <taxon>Metazoa</taxon>
        <taxon>Ecdysozoa</taxon>
        <taxon>Nematoda</taxon>
        <taxon>Chromadorea</taxon>
        <taxon>Rhabditida</taxon>
        <taxon>Tylenchina</taxon>
        <taxon>Panagrolaimomorpha</taxon>
        <taxon>Strongyloidoidea</taxon>
        <taxon>Steinernematidae</taxon>
        <taxon>Steinernema</taxon>
    </lineage>
</organism>